<evidence type="ECO:0008006" key="3">
    <source>
        <dbReference type="Google" id="ProtNLM"/>
    </source>
</evidence>
<sequence>MKNNIVKKNEIYELDFKEYQILKSKILLDSNNFLGEMDGLKVIDDDKASYIHFQEEVSRAFDMPKDYYDENFPSNFMWFDDVFSSLRWLDNGEKYGSYYLVIKNGLKNAKKQDRDYYLKRLRSLINYWTTEAEKVYVGTGKRNFTVYLVSDNIDNDDR</sequence>
<proteinExistence type="predicted"/>
<evidence type="ECO:0000313" key="1">
    <source>
        <dbReference type="EMBL" id="PCS14797.1"/>
    </source>
</evidence>
<dbReference type="RefSeq" id="WP_096816745.1">
    <property type="nucleotide sequence ID" value="NZ_JXKC01000040.1"/>
</dbReference>
<organism evidence="1 2">
    <name type="scientific">Lactococcus cremoris subsp. tructae</name>
    <dbReference type="NCBI Taxonomy" id="542833"/>
    <lineage>
        <taxon>Bacteria</taxon>
        <taxon>Bacillati</taxon>
        <taxon>Bacillota</taxon>
        <taxon>Bacilli</taxon>
        <taxon>Lactobacillales</taxon>
        <taxon>Streptococcaceae</taxon>
        <taxon>Lactococcus</taxon>
    </lineage>
</organism>
<evidence type="ECO:0000313" key="2">
    <source>
        <dbReference type="Proteomes" id="UP000218711"/>
    </source>
</evidence>
<gene>
    <name evidence="1" type="ORF">RU92_GL002103</name>
</gene>
<dbReference type="AlphaFoldDB" id="A0A2A5SMQ9"/>
<dbReference type="EMBL" id="JXKC01000040">
    <property type="protein sequence ID" value="PCS14797.1"/>
    <property type="molecule type" value="Genomic_DNA"/>
</dbReference>
<name>A0A2A5SMQ9_LACLC</name>
<accession>A0A2A5SMQ9</accession>
<reference evidence="1 2" key="1">
    <citation type="submission" date="2014-12" db="EMBL/GenBank/DDBJ databases">
        <title>Draft genome sequences of 10 type strains of Lactococcus.</title>
        <authorList>
            <person name="Sun Z."/>
            <person name="Zhong Z."/>
            <person name="Liu W."/>
            <person name="Zhang W."/>
            <person name="Zhang H."/>
        </authorList>
    </citation>
    <scope>NUCLEOTIDE SEQUENCE [LARGE SCALE GENOMIC DNA]</scope>
    <source>
        <strain evidence="1 2">DSM 21502</strain>
    </source>
</reference>
<comment type="caution">
    <text evidence="1">The sequence shown here is derived from an EMBL/GenBank/DDBJ whole genome shotgun (WGS) entry which is preliminary data.</text>
</comment>
<protein>
    <recommendedName>
        <fullName evidence="3">Barstar (barnase inhibitor) domain-containing protein</fullName>
    </recommendedName>
</protein>
<dbReference type="Proteomes" id="UP000218711">
    <property type="component" value="Unassembled WGS sequence"/>
</dbReference>